<dbReference type="AlphaFoldDB" id="W9CIH9"/>
<gene>
    <name evidence="2" type="ORF">SBOR_5142</name>
</gene>
<dbReference type="Proteomes" id="UP000019487">
    <property type="component" value="Unassembled WGS sequence"/>
</dbReference>
<evidence type="ECO:0000313" key="3">
    <source>
        <dbReference type="Proteomes" id="UP000019487"/>
    </source>
</evidence>
<dbReference type="OrthoDB" id="6079484at2759"/>
<name>W9CIH9_SCLBF</name>
<comment type="caution">
    <text evidence="2">The sequence shown here is derived from an EMBL/GenBank/DDBJ whole genome shotgun (WGS) entry which is preliminary data.</text>
</comment>
<feature type="compositionally biased region" description="Polar residues" evidence="1">
    <location>
        <begin position="1"/>
        <end position="11"/>
    </location>
</feature>
<keyword evidence="3" id="KW-1185">Reference proteome</keyword>
<sequence>MYQAQGYTTGTEGFAADFNDSDNITDTRSAPSGGGYYKYQCKYWMTFNCPQWVNNAPCAHCLAEGRDDEHPIASVSLLKSDMNISLVTGFELLAMLWLWSCSS</sequence>
<protein>
    <submittedName>
        <fullName evidence="2">Uncharacterized protein</fullName>
    </submittedName>
</protein>
<feature type="region of interest" description="Disordered" evidence="1">
    <location>
        <begin position="1"/>
        <end position="30"/>
    </location>
</feature>
<feature type="compositionally biased region" description="Polar residues" evidence="1">
    <location>
        <begin position="21"/>
        <end position="30"/>
    </location>
</feature>
<accession>W9CIH9</accession>
<dbReference type="HOGENOM" id="CLU_2265290_0_0_1"/>
<dbReference type="EMBL" id="AYSA01000244">
    <property type="protein sequence ID" value="ESZ94494.1"/>
    <property type="molecule type" value="Genomic_DNA"/>
</dbReference>
<organism evidence="2 3">
    <name type="scientific">Sclerotinia borealis (strain F-4128)</name>
    <dbReference type="NCBI Taxonomy" id="1432307"/>
    <lineage>
        <taxon>Eukaryota</taxon>
        <taxon>Fungi</taxon>
        <taxon>Dikarya</taxon>
        <taxon>Ascomycota</taxon>
        <taxon>Pezizomycotina</taxon>
        <taxon>Leotiomycetes</taxon>
        <taxon>Helotiales</taxon>
        <taxon>Sclerotiniaceae</taxon>
        <taxon>Sclerotinia</taxon>
    </lineage>
</organism>
<proteinExistence type="predicted"/>
<reference evidence="2 3" key="1">
    <citation type="journal article" date="2014" name="Genome Announc.">
        <title>Draft genome sequence of Sclerotinia borealis, a psychrophilic plant pathogenic fungus.</title>
        <authorList>
            <person name="Mardanov A.V."/>
            <person name="Beletsky A.V."/>
            <person name="Kadnikov V.V."/>
            <person name="Ignatov A.N."/>
            <person name="Ravin N.V."/>
        </authorList>
    </citation>
    <scope>NUCLEOTIDE SEQUENCE [LARGE SCALE GENOMIC DNA]</scope>
    <source>
        <strain evidence="3">F-4157</strain>
    </source>
</reference>
<evidence type="ECO:0000313" key="2">
    <source>
        <dbReference type="EMBL" id="ESZ94494.1"/>
    </source>
</evidence>
<evidence type="ECO:0000256" key="1">
    <source>
        <dbReference type="SAM" id="MobiDB-lite"/>
    </source>
</evidence>